<feature type="binding site" evidence="10">
    <location>
        <position position="124"/>
    </location>
    <ligand>
        <name>UDP-N-acetyl-alpha-D-glucosamine</name>
        <dbReference type="ChEBI" id="CHEBI:57705"/>
    </ligand>
</feature>
<dbReference type="SUPFAM" id="SSF53756">
    <property type="entry name" value="UDP-Glycosyltransferase/glycogen phosphorylase"/>
    <property type="match status" value="1"/>
</dbReference>
<evidence type="ECO:0000313" key="14">
    <source>
        <dbReference type="Proteomes" id="UP000262073"/>
    </source>
</evidence>
<feature type="binding site" evidence="10">
    <location>
        <begin position="12"/>
        <end position="14"/>
    </location>
    <ligand>
        <name>UDP-N-acetyl-alpha-D-glucosamine</name>
        <dbReference type="ChEBI" id="CHEBI:57705"/>
    </ligand>
</feature>
<dbReference type="GO" id="GO:0005886">
    <property type="term" value="C:plasma membrane"/>
    <property type="evidence" value="ECO:0007669"/>
    <property type="project" value="UniProtKB-SubCell"/>
</dbReference>
<dbReference type="NCBIfam" id="TIGR01133">
    <property type="entry name" value="murG"/>
    <property type="match status" value="1"/>
</dbReference>
<dbReference type="EC" id="2.4.1.227" evidence="10"/>
<evidence type="ECO:0000256" key="2">
    <source>
        <dbReference type="ARBA" id="ARBA00022618"/>
    </source>
</evidence>
<dbReference type="CDD" id="cd03785">
    <property type="entry name" value="GT28_MurG"/>
    <property type="match status" value="1"/>
</dbReference>
<proteinExistence type="inferred from homology"/>
<dbReference type="PANTHER" id="PTHR21015:SF22">
    <property type="entry name" value="GLYCOSYLTRANSFERASE"/>
    <property type="match status" value="1"/>
</dbReference>
<dbReference type="PANTHER" id="PTHR21015">
    <property type="entry name" value="UDP-N-ACETYLGLUCOSAMINE--N-ACETYLMURAMYL-(PENTAPEPTIDE) PYROPHOSPHORYL-UNDECAPRENOL N-ACETYLGLUCOSAMINE TRANSFERASE 1"/>
    <property type="match status" value="1"/>
</dbReference>
<comment type="similarity">
    <text evidence="10">Belongs to the glycosyltransferase 28 family. MurG subfamily.</text>
</comment>
<dbReference type="Pfam" id="PF03033">
    <property type="entry name" value="Glyco_transf_28"/>
    <property type="match status" value="1"/>
</dbReference>
<keyword evidence="6 10" id="KW-0573">Peptidoglycan synthesis</keyword>
<evidence type="ECO:0000256" key="10">
    <source>
        <dbReference type="HAMAP-Rule" id="MF_00033"/>
    </source>
</evidence>
<evidence type="ECO:0000256" key="5">
    <source>
        <dbReference type="ARBA" id="ARBA00022960"/>
    </source>
</evidence>
<keyword evidence="2 10" id="KW-0132">Cell division</keyword>
<feature type="binding site" evidence="10">
    <location>
        <position position="191"/>
    </location>
    <ligand>
        <name>UDP-N-acetyl-alpha-D-glucosamine</name>
        <dbReference type="ChEBI" id="CHEBI:57705"/>
    </ligand>
</feature>
<evidence type="ECO:0000259" key="11">
    <source>
        <dbReference type="Pfam" id="PF03033"/>
    </source>
</evidence>
<dbReference type="EMBL" id="CP031769">
    <property type="protein sequence ID" value="AXR07492.1"/>
    <property type="molecule type" value="Genomic_DNA"/>
</dbReference>
<feature type="binding site" evidence="10">
    <location>
        <position position="287"/>
    </location>
    <ligand>
        <name>UDP-N-acetyl-alpha-D-glucosamine</name>
        <dbReference type="ChEBI" id="CHEBI:57705"/>
    </ligand>
</feature>
<evidence type="ECO:0000259" key="12">
    <source>
        <dbReference type="Pfam" id="PF04101"/>
    </source>
</evidence>
<dbReference type="Pfam" id="PF04101">
    <property type="entry name" value="Glyco_tran_28_C"/>
    <property type="match status" value="1"/>
</dbReference>
<protein>
    <recommendedName>
        <fullName evidence="10">UDP-N-acetylglucosamine--N-acetylmuramyl-(pentapeptide) pyrophosphoryl-undecaprenol N-acetylglucosamine transferase</fullName>
        <ecNumber evidence="10">2.4.1.227</ecNumber>
    </recommendedName>
    <alternativeName>
        <fullName evidence="10">Undecaprenyl-PP-MurNAc-pentapeptide-UDPGlcNAc GlcNAc transferase</fullName>
    </alternativeName>
</protein>
<dbReference type="HAMAP" id="MF_00033">
    <property type="entry name" value="MurG"/>
    <property type="match status" value="1"/>
</dbReference>
<dbReference type="Proteomes" id="UP000262073">
    <property type="component" value="Chromosome"/>
</dbReference>
<dbReference type="InterPro" id="IPR007235">
    <property type="entry name" value="Glyco_trans_28_C"/>
</dbReference>
<keyword evidence="9 10" id="KW-0961">Cell wall biogenesis/degradation</keyword>
<name>A0A346NPN5_9ALTE</name>
<evidence type="ECO:0000256" key="1">
    <source>
        <dbReference type="ARBA" id="ARBA00022475"/>
    </source>
</evidence>
<gene>
    <name evidence="10 13" type="primary">murG</name>
    <name evidence="13" type="ORF">D0Y50_14705</name>
</gene>
<keyword evidence="5 10" id="KW-0133">Cell shape</keyword>
<dbReference type="AlphaFoldDB" id="A0A346NPN5"/>
<dbReference type="GO" id="GO:0009252">
    <property type="term" value="P:peptidoglycan biosynthetic process"/>
    <property type="evidence" value="ECO:0007669"/>
    <property type="project" value="UniProtKB-UniRule"/>
</dbReference>
<evidence type="ECO:0000256" key="7">
    <source>
        <dbReference type="ARBA" id="ARBA00023136"/>
    </source>
</evidence>
<accession>A0A346NPN5</accession>
<evidence type="ECO:0000256" key="9">
    <source>
        <dbReference type="ARBA" id="ARBA00023316"/>
    </source>
</evidence>
<dbReference type="GO" id="GO:0008360">
    <property type="term" value="P:regulation of cell shape"/>
    <property type="evidence" value="ECO:0007669"/>
    <property type="project" value="UniProtKB-KW"/>
</dbReference>
<dbReference type="UniPathway" id="UPA00219"/>
<feature type="domain" description="Glycosyl transferase family 28 C-terminal" evidence="12">
    <location>
        <begin position="185"/>
        <end position="343"/>
    </location>
</feature>
<evidence type="ECO:0000256" key="3">
    <source>
        <dbReference type="ARBA" id="ARBA00022676"/>
    </source>
</evidence>
<evidence type="ECO:0000256" key="8">
    <source>
        <dbReference type="ARBA" id="ARBA00023306"/>
    </source>
</evidence>
<feature type="binding site" evidence="10">
    <location>
        <position position="242"/>
    </location>
    <ligand>
        <name>UDP-N-acetyl-alpha-D-glucosamine</name>
        <dbReference type="ChEBI" id="CHEBI:57705"/>
    </ligand>
</feature>
<dbReference type="KEGG" id="salm:D0Y50_14705"/>
<dbReference type="Gene3D" id="3.40.50.2000">
    <property type="entry name" value="Glycogen Phosphorylase B"/>
    <property type="match status" value="2"/>
</dbReference>
<keyword evidence="3 10" id="KW-0328">Glycosyltransferase</keyword>
<evidence type="ECO:0000313" key="13">
    <source>
        <dbReference type="EMBL" id="AXR07492.1"/>
    </source>
</evidence>
<organism evidence="13 14">
    <name type="scientific">Salinimonas sediminis</name>
    <dbReference type="NCBI Taxonomy" id="2303538"/>
    <lineage>
        <taxon>Bacteria</taxon>
        <taxon>Pseudomonadati</taxon>
        <taxon>Pseudomonadota</taxon>
        <taxon>Gammaproteobacteria</taxon>
        <taxon>Alteromonadales</taxon>
        <taxon>Alteromonadaceae</taxon>
        <taxon>Alteromonas/Salinimonas group</taxon>
        <taxon>Salinimonas</taxon>
    </lineage>
</organism>
<comment type="function">
    <text evidence="10">Cell wall formation. Catalyzes the transfer of a GlcNAc subunit on undecaprenyl-pyrophosphoryl-MurNAc-pentapeptide (lipid intermediate I) to form undecaprenyl-pyrophosphoryl-MurNAc-(pentapeptide)GlcNAc (lipid intermediate II).</text>
</comment>
<dbReference type="GO" id="GO:0051301">
    <property type="term" value="P:cell division"/>
    <property type="evidence" value="ECO:0007669"/>
    <property type="project" value="UniProtKB-KW"/>
</dbReference>
<keyword evidence="8 10" id="KW-0131">Cell cycle</keyword>
<feature type="binding site" evidence="10">
    <location>
        <begin position="261"/>
        <end position="266"/>
    </location>
    <ligand>
        <name>UDP-N-acetyl-alpha-D-glucosamine</name>
        <dbReference type="ChEBI" id="CHEBI:57705"/>
    </ligand>
</feature>
<evidence type="ECO:0000256" key="6">
    <source>
        <dbReference type="ARBA" id="ARBA00022984"/>
    </source>
</evidence>
<dbReference type="InterPro" id="IPR004276">
    <property type="entry name" value="GlycoTrans_28_N"/>
</dbReference>
<dbReference type="InterPro" id="IPR006009">
    <property type="entry name" value="GlcNAc_MurG"/>
</dbReference>
<keyword evidence="7 10" id="KW-0472">Membrane</keyword>
<feature type="domain" description="Glycosyltransferase family 28 N-terminal" evidence="11">
    <location>
        <begin position="6"/>
        <end position="142"/>
    </location>
</feature>
<feature type="binding site" evidence="10">
    <location>
        <position position="167"/>
    </location>
    <ligand>
        <name>UDP-N-acetyl-alpha-D-glucosamine</name>
        <dbReference type="ChEBI" id="CHEBI:57705"/>
    </ligand>
</feature>
<sequence>MTKRCLIMAGGTGGHVFPALAVAQALRELGWDVQWLGTAERMEAQVVPAHGFPIHFLPVKGLRGKGMKARLQGLTALASSLWHARSLLKTLQPDMVLGFGGYASGPGGAAAYSLRIPLIIHEQNAAIGMTNKLLGRIARKILLGFSEAQTQFGQAAARCVTVGNPIRHEIAQLPQKASIHLPLNVLVVGGSLGSVPLNKAVPEVLKTHPQLSVWHQSGKGHQVALTDAYEPARCQWQVTEFIDDMAAAYAWADVIICRAGALTVCEVAAAGLTAVFVPLPHAVDDHQTKNAQALVQADAAVLIAQNQLAQALPGVVQTWIDNPQRCLEMGQRARKHAVPEATNNVVKQCEALLGETA</sequence>
<comment type="catalytic activity">
    <reaction evidence="10">
        <text>di-trans,octa-cis-undecaprenyl diphospho-N-acetyl-alpha-D-muramoyl-L-alanyl-D-glutamyl-meso-2,6-diaminopimeloyl-D-alanyl-D-alanine + UDP-N-acetyl-alpha-D-glucosamine = di-trans,octa-cis-undecaprenyl diphospho-[N-acetyl-alpha-D-glucosaminyl-(1-&gt;4)]-N-acetyl-alpha-D-muramoyl-L-alanyl-D-glutamyl-meso-2,6-diaminopimeloyl-D-alanyl-D-alanine + UDP + H(+)</text>
        <dbReference type="Rhea" id="RHEA:31227"/>
        <dbReference type="ChEBI" id="CHEBI:15378"/>
        <dbReference type="ChEBI" id="CHEBI:57705"/>
        <dbReference type="ChEBI" id="CHEBI:58223"/>
        <dbReference type="ChEBI" id="CHEBI:61387"/>
        <dbReference type="ChEBI" id="CHEBI:61388"/>
        <dbReference type="EC" id="2.4.1.227"/>
    </reaction>
</comment>
<keyword evidence="4 10" id="KW-0808">Transferase</keyword>
<keyword evidence="1 10" id="KW-1003">Cell membrane</keyword>
<dbReference type="GO" id="GO:0005975">
    <property type="term" value="P:carbohydrate metabolic process"/>
    <property type="evidence" value="ECO:0007669"/>
    <property type="project" value="InterPro"/>
</dbReference>
<dbReference type="OrthoDB" id="9808936at2"/>
<dbReference type="GO" id="GO:0051991">
    <property type="term" value="F:UDP-N-acetyl-D-glucosamine:N-acetylmuramoyl-L-alanyl-D-glutamyl-meso-2,6-diaminopimelyl-D-alanyl-D-alanine-diphosphoundecaprenol 4-beta-N-acetylglucosaminlytransferase activity"/>
    <property type="evidence" value="ECO:0007669"/>
    <property type="project" value="RHEA"/>
</dbReference>
<dbReference type="RefSeq" id="WP_108567542.1">
    <property type="nucleotide sequence ID" value="NZ_CP031769.1"/>
</dbReference>
<comment type="subcellular location">
    <subcellularLocation>
        <location evidence="10">Cell membrane</location>
        <topology evidence="10">Peripheral membrane protein</topology>
        <orientation evidence="10">Cytoplasmic side</orientation>
    </subcellularLocation>
</comment>
<evidence type="ECO:0000256" key="4">
    <source>
        <dbReference type="ARBA" id="ARBA00022679"/>
    </source>
</evidence>
<reference evidence="13 14" key="1">
    <citation type="submission" date="2018-08" db="EMBL/GenBank/DDBJ databases">
        <title>Salinimonas sediminis sp. nov., a piezophilic bacterium isolated from a deep-sea sediment sample from the New Britain Trench.</title>
        <authorList>
            <person name="Cao J."/>
        </authorList>
    </citation>
    <scope>NUCLEOTIDE SEQUENCE [LARGE SCALE GENOMIC DNA]</scope>
    <source>
        <strain evidence="13 14">N102</strain>
    </source>
</reference>
<keyword evidence="14" id="KW-1185">Reference proteome</keyword>
<comment type="pathway">
    <text evidence="10">Cell wall biogenesis; peptidoglycan biosynthesis.</text>
</comment>
<dbReference type="GO" id="GO:0050511">
    <property type="term" value="F:undecaprenyldiphospho-muramoylpentapeptide beta-N-acetylglucosaminyltransferase activity"/>
    <property type="evidence" value="ECO:0007669"/>
    <property type="project" value="UniProtKB-UniRule"/>
</dbReference>
<dbReference type="GO" id="GO:0071555">
    <property type="term" value="P:cell wall organization"/>
    <property type="evidence" value="ECO:0007669"/>
    <property type="project" value="UniProtKB-KW"/>
</dbReference>